<dbReference type="SUPFAM" id="SSF53448">
    <property type="entry name" value="Nucleotide-diphospho-sugar transferases"/>
    <property type="match status" value="1"/>
</dbReference>
<evidence type="ECO:0000256" key="7">
    <source>
        <dbReference type="ARBA" id="ARBA00037904"/>
    </source>
</evidence>
<dbReference type="PANTHER" id="PTHR43646">
    <property type="entry name" value="GLYCOSYLTRANSFERASE"/>
    <property type="match status" value="1"/>
</dbReference>
<evidence type="ECO:0000256" key="5">
    <source>
        <dbReference type="ARBA" id="ARBA00023136"/>
    </source>
</evidence>
<evidence type="ECO:0000256" key="8">
    <source>
        <dbReference type="ARBA" id="ARBA00038120"/>
    </source>
</evidence>
<dbReference type="InterPro" id="IPR029044">
    <property type="entry name" value="Nucleotide-diphossugar_trans"/>
</dbReference>
<evidence type="ECO:0000256" key="2">
    <source>
        <dbReference type="ARBA" id="ARBA00022475"/>
    </source>
</evidence>
<dbReference type="GO" id="GO:0016757">
    <property type="term" value="F:glycosyltransferase activity"/>
    <property type="evidence" value="ECO:0007669"/>
    <property type="project" value="UniProtKB-KW"/>
</dbReference>
<comment type="subcellular location">
    <subcellularLocation>
        <location evidence="1">Cell membrane</location>
    </subcellularLocation>
</comment>
<dbReference type="STRING" id="943816.AN217_05735"/>
<evidence type="ECO:0000256" key="6">
    <source>
        <dbReference type="ARBA" id="ARBA00037281"/>
    </source>
</evidence>
<reference evidence="12" key="1">
    <citation type="submission" date="2016-10" db="EMBL/GenBank/DDBJ databases">
        <authorList>
            <person name="Varghese N."/>
            <person name="Submissions S."/>
        </authorList>
    </citation>
    <scope>NUCLEOTIDE SEQUENCE [LARGE SCALE GENOMIC DNA]</scope>
    <source>
        <strain evidence="12">CGMCC 4.6825</strain>
    </source>
</reference>
<evidence type="ECO:0000256" key="1">
    <source>
        <dbReference type="ARBA" id="ARBA00004236"/>
    </source>
</evidence>
<name>A0A1H9VKH2_9ACTN</name>
<keyword evidence="12" id="KW-1185">Reference proteome</keyword>
<organism evidence="11 12">
    <name type="scientific">Streptomyces qinglanensis</name>
    <dbReference type="NCBI Taxonomy" id="943816"/>
    <lineage>
        <taxon>Bacteria</taxon>
        <taxon>Bacillati</taxon>
        <taxon>Actinomycetota</taxon>
        <taxon>Actinomycetes</taxon>
        <taxon>Kitasatosporales</taxon>
        <taxon>Streptomycetaceae</taxon>
        <taxon>Streptomyces</taxon>
    </lineage>
</organism>
<evidence type="ECO:0000313" key="12">
    <source>
        <dbReference type="Proteomes" id="UP000182841"/>
    </source>
</evidence>
<dbReference type="PANTHER" id="PTHR43646:SF2">
    <property type="entry name" value="GLYCOSYLTRANSFERASE 2-LIKE DOMAIN-CONTAINING PROTEIN"/>
    <property type="match status" value="1"/>
</dbReference>
<keyword evidence="5" id="KW-0472">Membrane</keyword>
<evidence type="ECO:0000313" key="11">
    <source>
        <dbReference type="EMBL" id="SES21703.1"/>
    </source>
</evidence>
<keyword evidence="2" id="KW-1003">Cell membrane</keyword>
<dbReference type="AlphaFoldDB" id="A0A1H9VKH2"/>
<keyword evidence="3" id="KW-0328">Glycosyltransferase</keyword>
<dbReference type="CDD" id="cd00761">
    <property type="entry name" value="Glyco_tranf_GTA_type"/>
    <property type="match status" value="1"/>
</dbReference>
<keyword evidence="4 11" id="KW-0808">Transferase</keyword>
<comment type="function">
    <text evidence="6">Catalyzes the glycosylation of 4,4'-diaponeurosporenoate, i.e. the esterification of glucose at the C1'' position with the carboxyl group of 4,4'-diaponeurosporenic acid, to form glycosyl-4,4'-diaponeurosporenoate. This is a step in the biosynthesis of staphyloxanthin, an orange pigment present in most staphylococci strains.</text>
</comment>
<dbReference type="EMBL" id="FOGO01000012">
    <property type="protein sequence ID" value="SES21703.1"/>
    <property type="molecule type" value="Genomic_DNA"/>
</dbReference>
<evidence type="ECO:0000259" key="10">
    <source>
        <dbReference type="Pfam" id="PF00535"/>
    </source>
</evidence>
<evidence type="ECO:0000256" key="9">
    <source>
        <dbReference type="ARBA" id="ARBA00040345"/>
    </source>
</evidence>
<gene>
    <name evidence="11" type="ORF">SAMN05421870_11255</name>
</gene>
<sequence>MRPARPSPAPAPPARAAAAARPAGALWVVVPAHQEAARLPGTLAALAAQRDRDFTLLVVDNASTDGTAALARGFARRAPFPVHVVTEPQKGVGCAVDTGFRYAIAHGAAQLARTDADCLPQPGWTAAARAALDAGAGLVCGRITARRDEHGPAGRAAFRLLVALAALFGRLRPAHRRSRGYLVPYRMHAGNNMALTARLYEDTGGMPRRPSPTDRLFLNRVRRTTAAVVRERRMVVANSTRRLRTYGLLTTARWYLDKGPGRHGEDPR</sequence>
<evidence type="ECO:0000256" key="4">
    <source>
        <dbReference type="ARBA" id="ARBA00022679"/>
    </source>
</evidence>
<proteinExistence type="inferred from homology"/>
<evidence type="ECO:0000256" key="3">
    <source>
        <dbReference type="ARBA" id="ARBA00022676"/>
    </source>
</evidence>
<dbReference type="Pfam" id="PF00535">
    <property type="entry name" value="Glycos_transf_2"/>
    <property type="match status" value="1"/>
</dbReference>
<feature type="domain" description="Glycosyltransferase 2-like" evidence="10">
    <location>
        <begin position="28"/>
        <end position="158"/>
    </location>
</feature>
<protein>
    <recommendedName>
        <fullName evidence="9">4,4'-diaponeurosporenoate glycosyltransferase</fullName>
    </recommendedName>
</protein>
<dbReference type="Gene3D" id="3.90.550.10">
    <property type="entry name" value="Spore Coat Polysaccharide Biosynthesis Protein SpsA, Chain A"/>
    <property type="match status" value="1"/>
</dbReference>
<accession>A0A1H9VKH2</accession>
<dbReference type="RefSeq" id="WP_239502261.1">
    <property type="nucleotide sequence ID" value="NZ_FOGO01000012.1"/>
</dbReference>
<dbReference type="InterPro" id="IPR001173">
    <property type="entry name" value="Glyco_trans_2-like"/>
</dbReference>
<dbReference type="Proteomes" id="UP000182841">
    <property type="component" value="Unassembled WGS sequence"/>
</dbReference>
<comment type="similarity">
    <text evidence="8">Belongs to the glycosyltransferase 2 family. CrtQ subfamily.</text>
</comment>
<comment type="pathway">
    <text evidence="7">Carotenoid biosynthesis; staphyloxanthin biosynthesis; staphyloxanthin from farnesyl diphosphate: step 4/5.</text>
</comment>
<dbReference type="GO" id="GO:0005886">
    <property type="term" value="C:plasma membrane"/>
    <property type="evidence" value="ECO:0007669"/>
    <property type="project" value="UniProtKB-SubCell"/>
</dbReference>